<evidence type="ECO:0000313" key="3">
    <source>
        <dbReference type="Proteomes" id="UP000189761"/>
    </source>
</evidence>
<keyword evidence="3" id="KW-1185">Reference proteome</keyword>
<feature type="transmembrane region" description="Helical" evidence="1">
    <location>
        <begin position="5"/>
        <end position="22"/>
    </location>
</feature>
<name>A0A8E2I9X0_9BACI</name>
<evidence type="ECO:0000256" key="1">
    <source>
        <dbReference type="SAM" id="Phobius"/>
    </source>
</evidence>
<comment type="caution">
    <text evidence="2">The sequence shown here is derived from an EMBL/GenBank/DDBJ whole genome shotgun (WGS) entry which is preliminary data.</text>
</comment>
<gene>
    <name evidence="2" type="ORF">BWZ43_17960</name>
</gene>
<organism evidence="2 3">
    <name type="scientific">Heyndrickxia oleronia</name>
    <dbReference type="NCBI Taxonomy" id="38875"/>
    <lineage>
        <taxon>Bacteria</taxon>
        <taxon>Bacillati</taxon>
        <taxon>Bacillota</taxon>
        <taxon>Bacilli</taxon>
        <taxon>Bacillales</taxon>
        <taxon>Bacillaceae</taxon>
        <taxon>Heyndrickxia</taxon>
    </lineage>
</organism>
<dbReference type="Proteomes" id="UP000189761">
    <property type="component" value="Unassembled WGS sequence"/>
</dbReference>
<proteinExistence type="predicted"/>
<keyword evidence="1" id="KW-0812">Transmembrane</keyword>
<accession>A0A8E2I9X0</accession>
<keyword evidence="1" id="KW-1133">Transmembrane helix</keyword>
<feature type="transmembrane region" description="Helical" evidence="1">
    <location>
        <begin position="28"/>
        <end position="49"/>
    </location>
</feature>
<dbReference type="EMBL" id="MTLA01000241">
    <property type="protein sequence ID" value="OOP67010.1"/>
    <property type="molecule type" value="Genomic_DNA"/>
</dbReference>
<feature type="transmembrane region" description="Helical" evidence="1">
    <location>
        <begin position="127"/>
        <end position="144"/>
    </location>
</feature>
<keyword evidence="1" id="KW-0472">Membrane</keyword>
<protein>
    <submittedName>
        <fullName evidence="2">Uncharacterized protein</fullName>
    </submittedName>
</protein>
<feature type="transmembrane region" description="Helical" evidence="1">
    <location>
        <begin position="61"/>
        <end position="82"/>
    </location>
</feature>
<reference evidence="2 3" key="1">
    <citation type="submission" date="2017-01" db="EMBL/GenBank/DDBJ databases">
        <title>Draft genome sequence of Bacillus oleronius.</title>
        <authorList>
            <person name="Allam M."/>
        </authorList>
    </citation>
    <scope>NUCLEOTIDE SEQUENCE [LARGE SCALE GENOMIC DNA]</scope>
    <source>
        <strain evidence="2 3">DSM 9356</strain>
    </source>
</reference>
<sequence>MIVSLVRFGFLLSWLTIFFIPKKTVKRYLPASTMSALLVMTTVFIGTHFKSWKVKGDSKTRIYNILSVILGPFAVGTLWIFRLTFGKFWLFIVTNFIQNLIYAYPILNFLEKIKFIKYVKFTRVHHLIASMSFAIIIYCFQSFLEKPCITYYQSQNKQEAGT</sequence>
<evidence type="ECO:0000313" key="2">
    <source>
        <dbReference type="EMBL" id="OOP67010.1"/>
    </source>
</evidence>
<dbReference type="AlphaFoldDB" id="A0A8E2I9X0"/>
<feature type="transmembrane region" description="Helical" evidence="1">
    <location>
        <begin position="88"/>
        <end position="107"/>
    </location>
</feature>